<evidence type="ECO:0000259" key="2">
    <source>
        <dbReference type="Pfam" id="PF04155"/>
    </source>
</evidence>
<dbReference type="PANTHER" id="PTHR31967">
    <property type="entry name" value="GROUNDHOG (HEDGEHOG-LIKE FAMILY)-RELATED"/>
    <property type="match status" value="1"/>
</dbReference>
<evidence type="ECO:0000313" key="3">
    <source>
        <dbReference type="EMBL" id="CAJ0576448.1"/>
    </source>
</evidence>
<accession>A0AA36CW62</accession>
<dbReference type="Pfam" id="PF04155">
    <property type="entry name" value="Ground-like"/>
    <property type="match status" value="1"/>
</dbReference>
<comment type="caution">
    <text evidence="3">The sequence shown here is derived from an EMBL/GenBank/DDBJ whole genome shotgun (WGS) entry which is preliminary data.</text>
</comment>
<feature type="domain" description="Ground-like" evidence="2">
    <location>
        <begin position="92"/>
        <end position="173"/>
    </location>
</feature>
<gene>
    <name evidence="3" type="ORF">MSPICULIGERA_LOCUS14741</name>
</gene>
<keyword evidence="4" id="KW-1185">Reference proteome</keyword>
<feature type="region of interest" description="Disordered" evidence="1">
    <location>
        <begin position="178"/>
        <end position="202"/>
    </location>
</feature>
<evidence type="ECO:0000256" key="1">
    <source>
        <dbReference type="SAM" id="MobiDB-lite"/>
    </source>
</evidence>
<dbReference type="InterPro" id="IPR007284">
    <property type="entry name" value="Ground-like_dom"/>
</dbReference>
<dbReference type="AlphaFoldDB" id="A0AA36CW62"/>
<feature type="region of interest" description="Disordered" evidence="1">
    <location>
        <begin position="49"/>
        <end position="75"/>
    </location>
</feature>
<proteinExistence type="predicted"/>
<feature type="non-terminal residue" evidence="3">
    <location>
        <position position="202"/>
    </location>
</feature>
<reference evidence="3" key="1">
    <citation type="submission" date="2023-06" db="EMBL/GenBank/DDBJ databases">
        <authorList>
            <person name="Delattre M."/>
        </authorList>
    </citation>
    <scope>NUCLEOTIDE SEQUENCE</scope>
    <source>
        <strain evidence="3">AF72</strain>
    </source>
</reference>
<organism evidence="3 4">
    <name type="scientific">Mesorhabditis spiculigera</name>
    <dbReference type="NCBI Taxonomy" id="96644"/>
    <lineage>
        <taxon>Eukaryota</taxon>
        <taxon>Metazoa</taxon>
        <taxon>Ecdysozoa</taxon>
        <taxon>Nematoda</taxon>
        <taxon>Chromadorea</taxon>
        <taxon>Rhabditida</taxon>
        <taxon>Rhabditina</taxon>
        <taxon>Rhabditomorpha</taxon>
        <taxon>Rhabditoidea</taxon>
        <taxon>Rhabditidae</taxon>
        <taxon>Mesorhabditinae</taxon>
        <taxon>Mesorhabditis</taxon>
    </lineage>
</organism>
<name>A0AA36CW62_9BILA</name>
<dbReference type="Proteomes" id="UP001177023">
    <property type="component" value="Unassembled WGS sequence"/>
</dbReference>
<evidence type="ECO:0000313" key="4">
    <source>
        <dbReference type="Proteomes" id="UP001177023"/>
    </source>
</evidence>
<protein>
    <recommendedName>
        <fullName evidence="2">Ground-like domain-containing protein</fullName>
    </recommendedName>
</protein>
<dbReference type="PANTHER" id="PTHR31967:SF20">
    <property type="entry name" value="GROUND-LIKE DOMAIN-CONTAINING PROTEIN"/>
    <property type="match status" value="1"/>
</dbReference>
<dbReference type="EMBL" id="CATQJA010002644">
    <property type="protein sequence ID" value="CAJ0576448.1"/>
    <property type="molecule type" value="Genomic_DNA"/>
</dbReference>
<sequence>MASTSPKMSEKKMVPGEFSFPPNNTPVARVFVFGKPIYVRQPFLQPLRDQPSVKRQAYGEPAPYSPPADPGYGEAPPAPKYPLPGCYTNAAGFMCCNKELEQLMDEVYDNLNKGDWKSCNTQQIANALQNACQEKFGTDFEAITGVGDFASKAHFYSDLICKTEKGGRTMLAYATPNRHNAPQGYEETAPPAPAGPYHTVRI</sequence>